<organism evidence="2 3">
    <name type="scientific">Malikia spinosa</name>
    <dbReference type="NCBI Taxonomy" id="86180"/>
    <lineage>
        <taxon>Bacteria</taxon>
        <taxon>Pseudomonadati</taxon>
        <taxon>Pseudomonadota</taxon>
        <taxon>Betaproteobacteria</taxon>
        <taxon>Burkholderiales</taxon>
        <taxon>Comamonadaceae</taxon>
        <taxon>Malikia</taxon>
    </lineage>
</organism>
<name>A0A7C9NA57_9BURK</name>
<gene>
    <name evidence="2" type="ORF">F5985_02015</name>
</gene>
<dbReference type="AlphaFoldDB" id="A0A7C9NA57"/>
<reference evidence="2 3" key="1">
    <citation type="submission" date="2019-09" db="EMBL/GenBank/DDBJ databases">
        <title>Identification of Malikia spinosa a prominent benzene-, toluene-, and ethylbenzene-degrading bacterium: enrichment, isolation and whole genome sequencing.</title>
        <authorList>
            <person name="Tancsics A."/>
            <person name="Revesz F."/>
            <person name="Kriszt B."/>
        </authorList>
    </citation>
    <scope>NUCLEOTIDE SEQUENCE [LARGE SCALE GENOMIC DNA]</scope>
    <source>
        <strain evidence="2 3">AB6</strain>
    </source>
</reference>
<dbReference type="Proteomes" id="UP000481947">
    <property type="component" value="Unassembled WGS sequence"/>
</dbReference>
<feature type="domain" description="DUF6471" evidence="1">
    <location>
        <begin position="13"/>
        <end position="77"/>
    </location>
</feature>
<sequence length="86" mass="9364">MATTKSAAVPFNWEAEAKRILKAELARAGVSHKVLVSRLEAIGVEDNTAALASRITRGKFTFVFFLQCMRALGVDEVRLGGRRSGN</sequence>
<comment type="caution">
    <text evidence="2">The sequence shown here is derived from an EMBL/GenBank/DDBJ whole genome shotgun (WGS) entry which is preliminary data.</text>
</comment>
<dbReference type="RefSeq" id="WP_161124096.1">
    <property type="nucleotide sequence ID" value="NZ_VYSB01000001.1"/>
</dbReference>
<evidence type="ECO:0000313" key="3">
    <source>
        <dbReference type="Proteomes" id="UP000481947"/>
    </source>
</evidence>
<dbReference type="InterPro" id="IPR045526">
    <property type="entry name" value="DUF6471"/>
</dbReference>
<dbReference type="Pfam" id="PF20075">
    <property type="entry name" value="DUF6471"/>
    <property type="match status" value="1"/>
</dbReference>
<evidence type="ECO:0000313" key="2">
    <source>
        <dbReference type="EMBL" id="MYZ50939.1"/>
    </source>
</evidence>
<evidence type="ECO:0000259" key="1">
    <source>
        <dbReference type="Pfam" id="PF20075"/>
    </source>
</evidence>
<dbReference type="EMBL" id="VYSB01000001">
    <property type="protein sequence ID" value="MYZ50939.1"/>
    <property type="molecule type" value="Genomic_DNA"/>
</dbReference>
<proteinExistence type="predicted"/>
<accession>A0A7C9NA57</accession>
<protein>
    <recommendedName>
        <fullName evidence="1">DUF6471 domain-containing protein</fullName>
    </recommendedName>
</protein>